<reference evidence="1" key="1">
    <citation type="journal article" date="2023" name="Genome Biol. Evol.">
        <title>Long-read-based Genome Assembly of Drosophila gunungcola Reveals Fewer Chemosensory Genes in Flower-breeding Species.</title>
        <authorList>
            <person name="Negi A."/>
            <person name="Liao B.Y."/>
            <person name="Yeh S.D."/>
        </authorList>
    </citation>
    <scope>NUCLEOTIDE SEQUENCE</scope>
    <source>
        <strain evidence="1">Sukarami</strain>
    </source>
</reference>
<dbReference type="AlphaFoldDB" id="A0A9P9YMT2"/>
<name>A0A9P9YMT2_9MUSC</name>
<evidence type="ECO:0000313" key="1">
    <source>
        <dbReference type="EMBL" id="KAI8039806.1"/>
    </source>
</evidence>
<dbReference type="EMBL" id="JAMKOV010000005">
    <property type="protein sequence ID" value="KAI8039806.1"/>
    <property type="molecule type" value="Genomic_DNA"/>
</dbReference>
<gene>
    <name evidence="1" type="ORF">M5D96_007230</name>
</gene>
<comment type="caution">
    <text evidence="1">The sequence shown here is derived from an EMBL/GenBank/DDBJ whole genome shotgun (WGS) entry which is preliminary data.</text>
</comment>
<sequence>MSDDQTLSNDEKASNWIWFLARARKRVKRAPHRKCPACEGRNCPTTTTNLTQSHRSESKSHFNFHSPLNLCKGLCLCSCSCNCN</sequence>
<accession>A0A9P9YMT2</accession>
<organism evidence="1 2">
    <name type="scientific">Drosophila gunungcola</name>
    <name type="common">fruit fly</name>
    <dbReference type="NCBI Taxonomy" id="103775"/>
    <lineage>
        <taxon>Eukaryota</taxon>
        <taxon>Metazoa</taxon>
        <taxon>Ecdysozoa</taxon>
        <taxon>Arthropoda</taxon>
        <taxon>Hexapoda</taxon>
        <taxon>Insecta</taxon>
        <taxon>Pterygota</taxon>
        <taxon>Neoptera</taxon>
        <taxon>Endopterygota</taxon>
        <taxon>Diptera</taxon>
        <taxon>Brachycera</taxon>
        <taxon>Muscomorpha</taxon>
        <taxon>Ephydroidea</taxon>
        <taxon>Drosophilidae</taxon>
        <taxon>Drosophila</taxon>
        <taxon>Sophophora</taxon>
    </lineage>
</organism>
<proteinExistence type="predicted"/>
<keyword evidence="2" id="KW-1185">Reference proteome</keyword>
<dbReference type="Proteomes" id="UP001059596">
    <property type="component" value="Unassembled WGS sequence"/>
</dbReference>
<protein>
    <submittedName>
        <fullName evidence="1">Uncharacterized protein</fullName>
    </submittedName>
</protein>
<evidence type="ECO:0000313" key="2">
    <source>
        <dbReference type="Proteomes" id="UP001059596"/>
    </source>
</evidence>